<dbReference type="GO" id="GO:0000166">
    <property type="term" value="F:nucleotide binding"/>
    <property type="evidence" value="ECO:0007669"/>
    <property type="project" value="UniProtKB-KW"/>
</dbReference>
<feature type="domain" description="Cas10/Cmr2 second palm" evidence="4">
    <location>
        <begin position="209"/>
        <end position="365"/>
    </location>
</feature>
<reference evidence="5 6" key="1">
    <citation type="submission" date="2018-06" db="EMBL/GenBank/DDBJ databases">
        <title>Genomic Encyclopedia of Archaeal and Bacterial Type Strains, Phase II (KMG-II): from individual species to whole genera.</title>
        <authorList>
            <person name="Goeker M."/>
        </authorList>
    </citation>
    <scope>NUCLEOTIDE SEQUENCE [LARGE SCALE GENOMIC DNA]</scope>
    <source>
        <strain evidence="5 6">DSM 19830</strain>
    </source>
</reference>
<dbReference type="EMBL" id="QKZT01000021">
    <property type="protein sequence ID" value="PZX48291.1"/>
    <property type="molecule type" value="Genomic_DNA"/>
</dbReference>
<gene>
    <name evidence="5" type="ORF">LV85_03701</name>
</gene>
<dbReference type="InterPro" id="IPR043128">
    <property type="entry name" value="Rev_trsase/Diguanyl_cyclase"/>
</dbReference>
<organism evidence="5 6">
    <name type="scientific">Algoriphagus chordae</name>
    <dbReference type="NCBI Taxonomy" id="237019"/>
    <lineage>
        <taxon>Bacteria</taxon>
        <taxon>Pseudomonadati</taxon>
        <taxon>Bacteroidota</taxon>
        <taxon>Cytophagia</taxon>
        <taxon>Cytophagales</taxon>
        <taxon>Cyclobacteriaceae</taxon>
        <taxon>Algoriphagus</taxon>
    </lineage>
</organism>
<evidence type="ECO:0000256" key="2">
    <source>
        <dbReference type="ARBA" id="ARBA00023118"/>
    </source>
</evidence>
<dbReference type="AlphaFoldDB" id="A0A2W7QJK4"/>
<keyword evidence="3" id="KW-0175">Coiled coil</keyword>
<dbReference type="OrthoDB" id="442064at2"/>
<keyword evidence="2" id="KW-0051">Antiviral defense</keyword>
<feature type="coiled-coil region" evidence="3">
    <location>
        <begin position="102"/>
        <end position="129"/>
    </location>
</feature>
<keyword evidence="1" id="KW-0547">Nucleotide-binding</keyword>
<protein>
    <recommendedName>
        <fullName evidence="4">Cas10/Cmr2 second palm domain-containing protein</fullName>
    </recommendedName>
</protein>
<evidence type="ECO:0000313" key="5">
    <source>
        <dbReference type="EMBL" id="PZX48291.1"/>
    </source>
</evidence>
<dbReference type="Gene3D" id="3.30.70.270">
    <property type="match status" value="1"/>
</dbReference>
<comment type="caution">
    <text evidence="5">The sequence shown here is derived from an EMBL/GenBank/DDBJ whole genome shotgun (WGS) entry which is preliminary data.</text>
</comment>
<sequence>MTKYLYGASIQGIQSFIFQTNKLKEIVGGSALVEYICTQLFKNELGSRFKEENVIISAAGNIKYQFDDKKSCELLVKTFPKIVMDLAPGITVSQAVQVLESSEDFSSAIQELENKLKTQRSKANYSMNQFSPFMICETARRTGGAAISYFKNEAIDSTQIAKQDFEKRGTNDLYFDLTGKRVKVSDQTKNISDLVDKEFEGLTSIKNWIGVIHADGNNLGKKLIKIYGSSSGNDLKIILSEFSKSLDIATKKAAKEAFDEVFDEEDTQIKIRPIVLGGDDLTVLINGSKAVPFTSAFLEAFECYTKSEFVKLNSELKKKNISFQLEEGGLTACAGIAFVKAKYPFHYGVHLAEELCAKAKKVSKKIAESENEELTPSSIMFHKVQSSFVSDFDSIVKNELTTSSGTRFDFGPYFLKPQKGYATIKDLGQWVAEINLSTAPKSNLRQWLTIVRDDETQAEYLMERILEKTKFDKGFDQQALKLNEVYTPRLIQAGGDDTEIGFTHLYDTLTLANL</sequence>
<name>A0A2W7QJK4_9BACT</name>
<evidence type="ECO:0000313" key="6">
    <source>
        <dbReference type="Proteomes" id="UP000248882"/>
    </source>
</evidence>
<proteinExistence type="predicted"/>
<evidence type="ECO:0000259" key="4">
    <source>
        <dbReference type="Pfam" id="PF22335"/>
    </source>
</evidence>
<evidence type="ECO:0000256" key="3">
    <source>
        <dbReference type="SAM" id="Coils"/>
    </source>
</evidence>
<dbReference type="Proteomes" id="UP000248882">
    <property type="component" value="Unassembled WGS sequence"/>
</dbReference>
<dbReference type="RefSeq" id="WP_111322196.1">
    <property type="nucleotide sequence ID" value="NZ_QKZT01000021.1"/>
</dbReference>
<accession>A0A2W7QJK4</accession>
<dbReference type="Pfam" id="PF22335">
    <property type="entry name" value="Cas10-Cmr2_palm2"/>
    <property type="match status" value="1"/>
</dbReference>
<evidence type="ECO:0000256" key="1">
    <source>
        <dbReference type="ARBA" id="ARBA00022741"/>
    </source>
</evidence>
<dbReference type="InterPro" id="IPR054767">
    <property type="entry name" value="Cas10-Cmr2_palm2"/>
</dbReference>
<keyword evidence="6" id="KW-1185">Reference proteome</keyword>
<dbReference type="GO" id="GO:0051607">
    <property type="term" value="P:defense response to virus"/>
    <property type="evidence" value="ECO:0007669"/>
    <property type="project" value="UniProtKB-KW"/>
</dbReference>